<dbReference type="STRING" id="431595.K3WBS9"/>
<dbReference type="InterPro" id="IPR012334">
    <property type="entry name" value="Pectin_lyas_fold"/>
</dbReference>
<evidence type="ECO:0000256" key="7">
    <source>
        <dbReference type="SAM" id="SignalP"/>
    </source>
</evidence>
<dbReference type="Proteomes" id="UP000019132">
    <property type="component" value="Unassembled WGS sequence"/>
</dbReference>
<accession>K3WBS9</accession>
<reference evidence="10" key="1">
    <citation type="journal article" date="2010" name="Genome Biol.">
        <title>Genome sequence of the necrotrophic plant pathogen Pythium ultimum reveals original pathogenicity mechanisms and effector repertoire.</title>
        <authorList>
            <person name="Levesque C.A."/>
            <person name="Brouwer H."/>
            <person name="Cano L."/>
            <person name="Hamilton J.P."/>
            <person name="Holt C."/>
            <person name="Huitema E."/>
            <person name="Raffaele S."/>
            <person name="Robideau G.P."/>
            <person name="Thines M."/>
            <person name="Win J."/>
            <person name="Zerillo M.M."/>
            <person name="Beakes G.W."/>
            <person name="Boore J.L."/>
            <person name="Busam D."/>
            <person name="Dumas B."/>
            <person name="Ferriera S."/>
            <person name="Fuerstenberg S.I."/>
            <person name="Gachon C.M."/>
            <person name="Gaulin E."/>
            <person name="Govers F."/>
            <person name="Grenville-Briggs L."/>
            <person name="Horner N."/>
            <person name="Hostetler J."/>
            <person name="Jiang R.H."/>
            <person name="Johnson J."/>
            <person name="Krajaejun T."/>
            <person name="Lin H."/>
            <person name="Meijer H.J."/>
            <person name="Moore B."/>
            <person name="Morris P."/>
            <person name="Phuntmart V."/>
            <person name="Puiu D."/>
            <person name="Shetty J."/>
            <person name="Stajich J.E."/>
            <person name="Tripathy S."/>
            <person name="Wawra S."/>
            <person name="van West P."/>
            <person name="Whitty B.R."/>
            <person name="Coutinho P.M."/>
            <person name="Henrissat B."/>
            <person name="Martin F."/>
            <person name="Thomas P.D."/>
            <person name="Tyler B.M."/>
            <person name="De Vries R.P."/>
            <person name="Kamoun S."/>
            <person name="Yandell M."/>
            <person name="Tisserat N."/>
            <person name="Buell C.R."/>
        </authorList>
    </citation>
    <scope>NUCLEOTIDE SEQUENCE</scope>
    <source>
        <strain evidence="10">DAOM:BR144</strain>
    </source>
</reference>
<evidence type="ECO:0000256" key="3">
    <source>
        <dbReference type="ARBA" id="ARBA00023239"/>
    </source>
</evidence>
<dbReference type="EnsemblProtists" id="PYU1_T002418">
    <property type="protein sequence ID" value="PYU1_T002418"/>
    <property type="gene ID" value="PYU1_G002415"/>
</dbReference>
<keyword evidence="2" id="KW-0325">Glycoprotein</keyword>
<evidence type="ECO:0000256" key="6">
    <source>
        <dbReference type="ARBA" id="ARBA00039082"/>
    </source>
</evidence>
<dbReference type="SMART" id="SM00656">
    <property type="entry name" value="Amb_all"/>
    <property type="match status" value="1"/>
</dbReference>
<dbReference type="EnsemblProtists" id="PYU1_T002420">
    <property type="protein sequence ID" value="PYU1_T002420"/>
    <property type="gene ID" value="PYU1_G002417"/>
</dbReference>
<keyword evidence="1" id="KW-1015">Disulfide bond</keyword>
<keyword evidence="10" id="KW-1185">Reference proteome</keyword>
<evidence type="ECO:0000313" key="9">
    <source>
        <dbReference type="EnsemblProtists" id="PYU1_T002420"/>
    </source>
</evidence>
<dbReference type="VEuPathDB" id="FungiDB:PYU1_G002417"/>
<feature type="chain" id="PRO_5009701750" description="pectin lyase" evidence="7">
    <location>
        <begin position="19"/>
        <end position="398"/>
    </location>
</feature>
<evidence type="ECO:0000259" key="8">
    <source>
        <dbReference type="SMART" id="SM00656"/>
    </source>
</evidence>
<feature type="domain" description="Pectate lyase" evidence="8">
    <location>
        <begin position="96"/>
        <end position="317"/>
    </location>
</feature>
<proteinExistence type="predicted"/>
<dbReference type="InterPro" id="IPR011050">
    <property type="entry name" value="Pectin_lyase_fold/virulence"/>
</dbReference>
<sequence length="398" mass="42101">MKVIFSIVAVLLVNVASALNTGSAPGYAAGTTGGGNTAAVYPKSIAELKSYLSDSQARVIMLDRTFDFRKTEGTKTEIGCRPKNNRDCIAKKNGFQGQDVILFAGDTTMTKTGGCNDGVKQTITYDLAAKTALVIKSNKTLRGVGTKGVLIGKGISIAGSNVIVQNVHITQLNPHLVWGGDAIDISGVNNQPVERVWLDHIKVSNIGRQMIVTHFAGVKSLTISNSDFNGQTKYSSSCDGRHYWGFILGGKNSRITMINNFVHYTSGRSPKLGDGSNPALLHAVNNYWFSNTGHAFDIGEKTVALVEGNYFDSVTTTNTDHPYGSIFVPSNANQAQCQAALGRKCALNVLIKSGALKGRGESSVTSQVKGVKQISGVKVAAAKKLALATGNFGVGALP</sequence>
<protein>
    <recommendedName>
        <fullName evidence="6">pectin lyase</fullName>
        <ecNumber evidence="6">4.2.2.10</ecNumber>
    </recommendedName>
</protein>
<dbReference type="PANTHER" id="PTHR31683">
    <property type="entry name" value="PECTATE LYASE 18-RELATED"/>
    <property type="match status" value="1"/>
</dbReference>
<dbReference type="OMA" id="ARCIVID"/>
<dbReference type="Pfam" id="PF00544">
    <property type="entry name" value="Pectate_lyase_4"/>
    <property type="match status" value="1"/>
</dbReference>
<keyword evidence="3" id="KW-0456">Lyase</keyword>
<dbReference type="eggNOG" id="ENOG502SJ0V">
    <property type="taxonomic scope" value="Eukaryota"/>
</dbReference>
<reference evidence="9" key="3">
    <citation type="submission" date="2014-11" db="UniProtKB">
        <authorList>
            <consortium name="EnsemblProtists"/>
        </authorList>
    </citation>
    <scope>IDENTIFICATION</scope>
    <source>
        <strain evidence="9">DAOM BR144</strain>
    </source>
</reference>
<reference evidence="10" key="2">
    <citation type="submission" date="2010-04" db="EMBL/GenBank/DDBJ databases">
        <authorList>
            <person name="Buell R."/>
            <person name="Hamilton J."/>
            <person name="Hostetler J."/>
        </authorList>
    </citation>
    <scope>NUCLEOTIDE SEQUENCE [LARGE SCALE GENOMIC DNA]</scope>
    <source>
        <strain evidence="10">DAOM:BR144</strain>
    </source>
</reference>
<dbReference type="PANTHER" id="PTHR31683:SF67">
    <property type="entry name" value="PECTIN LYASE F-RELATED"/>
    <property type="match status" value="1"/>
</dbReference>
<dbReference type="VEuPathDB" id="FungiDB:PYU1_G002415"/>
<evidence type="ECO:0000256" key="5">
    <source>
        <dbReference type="ARBA" id="ARBA00037631"/>
    </source>
</evidence>
<evidence type="ECO:0000313" key="10">
    <source>
        <dbReference type="Proteomes" id="UP000019132"/>
    </source>
</evidence>
<dbReference type="EC" id="4.2.2.10" evidence="6"/>
<comment type="catalytic activity">
    <reaction evidence="4">
        <text>Eliminative cleavage of (1-&gt;4)-alpha-D-galacturonan methyl ester to give oligosaccharides with 4-deoxy-6-O-methyl-alpha-D-galact-4-enuronosyl groups at their non-reducing ends.</text>
        <dbReference type="EC" id="4.2.2.10"/>
    </reaction>
</comment>
<evidence type="ECO:0000256" key="4">
    <source>
        <dbReference type="ARBA" id="ARBA00036818"/>
    </source>
</evidence>
<dbReference type="SUPFAM" id="SSF51126">
    <property type="entry name" value="Pectin lyase-like"/>
    <property type="match status" value="1"/>
</dbReference>
<comment type="function">
    <text evidence="5">Pectinolytic enzymes consist of four classes of enzymes: pectin lyase, polygalacturonase, pectin methylesterase and rhamnogalacturonase. Among pectinolytic enzymes, pectin lyase is the most important in depolymerization of pectin, since it cleaves internal glycosidic bonds of highly methylated pectins.</text>
</comment>
<dbReference type="Gene3D" id="2.160.20.10">
    <property type="entry name" value="Single-stranded right-handed beta-helix, Pectin lyase-like"/>
    <property type="match status" value="1"/>
</dbReference>
<dbReference type="InterPro" id="IPR002022">
    <property type="entry name" value="Pec_lyase"/>
</dbReference>
<dbReference type="GO" id="GO:0030570">
    <property type="term" value="F:pectate lyase activity"/>
    <property type="evidence" value="ECO:0007669"/>
    <property type="project" value="InterPro"/>
</dbReference>
<name>K3WBS9_GLOUD</name>
<dbReference type="AlphaFoldDB" id="K3WBS9"/>
<dbReference type="InterPro" id="IPR045032">
    <property type="entry name" value="PEL"/>
</dbReference>
<dbReference type="GO" id="GO:0047490">
    <property type="term" value="F:pectin lyase activity"/>
    <property type="evidence" value="ECO:0007669"/>
    <property type="project" value="UniProtKB-EC"/>
</dbReference>
<keyword evidence="7" id="KW-0732">Signal</keyword>
<dbReference type="HOGENOM" id="CLU_021980_1_0_1"/>
<evidence type="ECO:0000256" key="2">
    <source>
        <dbReference type="ARBA" id="ARBA00023180"/>
    </source>
</evidence>
<dbReference type="InParanoid" id="K3WBS9"/>
<organism evidence="9 10">
    <name type="scientific">Globisporangium ultimum (strain ATCC 200006 / CBS 805.95 / DAOM BR144)</name>
    <name type="common">Pythium ultimum</name>
    <dbReference type="NCBI Taxonomy" id="431595"/>
    <lineage>
        <taxon>Eukaryota</taxon>
        <taxon>Sar</taxon>
        <taxon>Stramenopiles</taxon>
        <taxon>Oomycota</taxon>
        <taxon>Peronosporomycetes</taxon>
        <taxon>Pythiales</taxon>
        <taxon>Pythiaceae</taxon>
        <taxon>Globisporangium</taxon>
    </lineage>
</organism>
<evidence type="ECO:0000256" key="1">
    <source>
        <dbReference type="ARBA" id="ARBA00023157"/>
    </source>
</evidence>
<feature type="signal peptide" evidence="7">
    <location>
        <begin position="1"/>
        <end position="18"/>
    </location>
</feature>